<protein>
    <submittedName>
        <fullName evidence="2">Transposase</fullName>
    </submittedName>
</protein>
<feature type="region of interest" description="Disordered" evidence="1">
    <location>
        <begin position="29"/>
        <end position="77"/>
    </location>
</feature>
<feature type="compositionally biased region" description="Basic and acidic residues" evidence="1">
    <location>
        <begin position="65"/>
        <end position="77"/>
    </location>
</feature>
<dbReference type="Proteomes" id="UP000484988">
    <property type="component" value="Unassembled WGS sequence"/>
</dbReference>
<comment type="caution">
    <text evidence="2">The sequence shown here is derived from an EMBL/GenBank/DDBJ whole genome shotgun (WGS) entry which is preliminary data.</text>
</comment>
<evidence type="ECO:0000313" key="2">
    <source>
        <dbReference type="EMBL" id="GFH34826.1"/>
    </source>
</evidence>
<evidence type="ECO:0000256" key="1">
    <source>
        <dbReference type="SAM" id="MobiDB-lite"/>
    </source>
</evidence>
<dbReference type="AlphaFoldDB" id="A0A6A0APA0"/>
<evidence type="ECO:0000313" key="3">
    <source>
        <dbReference type="Proteomes" id="UP000484988"/>
    </source>
</evidence>
<reference evidence="2 3" key="1">
    <citation type="submission" date="2020-02" db="EMBL/GenBank/DDBJ databases">
        <title>Whole Genome Shotgun Sequence of Streptomyces sp. strain CWH03.</title>
        <authorList>
            <person name="Dohra H."/>
            <person name="Kodani S."/>
            <person name="Yamamura H."/>
        </authorList>
    </citation>
    <scope>NUCLEOTIDE SEQUENCE [LARGE SCALE GENOMIC DNA]</scope>
    <source>
        <strain evidence="2 3">CWH03</strain>
    </source>
</reference>
<accession>A0A6A0APA0</accession>
<feature type="compositionally biased region" description="Low complexity" evidence="1">
    <location>
        <begin position="29"/>
        <end position="39"/>
    </location>
</feature>
<proteinExistence type="predicted"/>
<feature type="compositionally biased region" description="Low complexity" evidence="1">
    <location>
        <begin position="49"/>
        <end position="64"/>
    </location>
</feature>
<dbReference type="EMBL" id="BLLG01000002">
    <property type="protein sequence ID" value="GFH34826.1"/>
    <property type="molecule type" value="Genomic_DNA"/>
</dbReference>
<organism evidence="2 3">
    <name type="scientific">Streptomyces pacificus</name>
    <dbReference type="NCBI Taxonomy" id="2705029"/>
    <lineage>
        <taxon>Bacteria</taxon>
        <taxon>Bacillati</taxon>
        <taxon>Actinomycetota</taxon>
        <taxon>Actinomycetes</taxon>
        <taxon>Kitasatosporales</taxon>
        <taxon>Streptomycetaceae</taxon>
        <taxon>Streptomyces</taxon>
    </lineage>
</organism>
<name>A0A6A0APA0_9ACTN</name>
<keyword evidence="3" id="KW-1185">Reference proteome</keyword>
<sequence length="109" mass="12167">MGFKQQKYECEFCEGAVCVVIEKVTPAPEVAGVPGAPRGTPHGRVSCWRRNGSASSGRSAPAESGGRRREGGRAEVERLRRERCREGRAHREPETERDVFGRWMALRVK</sequence>
<gene>
    <name evidence="2" type="ORF">SCWH03_10400</name>
</gene>